<reference evidence="4" key="1">
    <citation type="journal article" date="2019" name="Int. J. Syst. Evol. Microbiol.">
        <title>The Global Catalogue of Microorganisms (GCM) 10K type strain sequencing project: providing services to taxonomists for standard genome sequencing and annotation.</title>
        <authorList>
            <consortium name="The Broad Institute Genomics Platform"/>
            <consortium name="The Broad Institute Genome Sequencing Center for Infectious Disease"/>
            <person name="Wu L."/>
            <person name="Ma J."/>
        </authorList>
    </citation>
    <scope>NUCLEOTIDE SEQUENCE [LARGE SCALE GENOMIC DNA]</scope>
    <source>
        <strain evidence="4">CGMCC 1.13574</strain>
    </source>
</reference>
<keyword evidence="4" id="KW-1185">Reference proteome</keyword>
<evidence type="ECO:0000313" key="4">
    <source>
        <dbReference type="Proteomes" id="UP001595892"/>
    </source>
</evidence>
<keyword evidence="1" id="KW-0732">Signal</keyword>
<dbReference type="Proteomes" id="UP001595892">
    <property type="component" value="Unassembled WGS sequence"/>
</dbReference>
<feature type="domain" description="Rhodanese" evidence="2">
    <location>
        <begin position="28"/>
        <end position="64"/>
    </location>
</feature>
<evidence type="ECO:0000313" key="3">
    <source>
        <dbReference type="EMBL" id="MFC4727189.1"/>
    </source>
</evidence>
<feature type="chain" id="PRO_5046477974" evidence="1">
    <location>
        <begin position="25"/>
        <end position="144"/>
    </location>
</feature>
<dbReference type="EMBL" id="JBHSGG010000005">
    <property type="protein sequence ID" value="MFC4727189.1"/>
    <property type="molecule type" value="Genomic_DNA"/>
</dbReference>
<proteinExistence type="predicted"/>
<accession>A0ABV9NIT2</accession>
<dbReference type="PROSITE" id="PS50206">
    <property type="entry name" value="RHODANESE_3"/>
    <property type="match status" value="1"/>
</dbReference>
<dbReference type="Pfam" id="PF13670">
    <property type="entry name" value="PepSY_2"/>
    <property type="match status" value="2"/>
</dbReference>
<evidence type="ECO:0000256" key="1">
    <source>
        <dbReference type="SAM" id="SignalP"/>
    </source>
</evidence>
<organism evidence="3 4">
    <name type="scientific">Coralloluteibacterium thermophilum</name>
    <dbReference type="NCBI Taxonomy" id="2707049"/>
    <lineage>
        <taxon>Bacteria</taxon>
        <taxon>Pseudomonadati</taxon>
        <taxon>Pseudomonadota</taxon>
        <taxon>Gammaproteobacteria</taxon>
        <taxon>Lysobacterales</taxon>
        <taxon>Lysobacteraceae</taxon>
        <taxon>Coralloluteibacterium</taxon>
    </lineage>
</organism>
<comment type="caution">
    <text evidence="3">The sequence shown here is derived from an EMBL/GenBank/DDBJ whole genome shotgun (WGS) entry which is preliminary data.</text>
</comment>
<feature type="signal peptide" evidence="1">
    <location>
        <begin position="1"/>
        <end position="24"/>
    </location>
</feature>
<dbReference type="InterPro" id="IPR025711">
    <property type="entry name" value="PepSY"/>
</dbReference>
<dbReference type="InterPro" id="IPR001763">
    <property type="entry name" value="Rhodanese-like_dom"/>
</dbReference>
<name>A0ABV9NIT2_9GAMM</name>
<dbReference type="RefSeq" id="WP_377003207.1">
    <property type="nucleotide sequence ID" value="NZ_JBHSGG010000005.1"/>
</dbReference>
<protein>
    <submittedName>
        <fullName evidence="3">PepSY domain-containing protein</fullName>
    </submittedName>
</protein>
<sequence length="144" mass="15184">MRLSRLLPASLAAALLTAGGMAAAQPAMRAAEAAELLRAAGHAEVRDLEFDDGLWEADVRRADGRWSDVHIDPATGEILDPEDGRTLLDAAAVAAALEGAGYTAIRDLEREDALWEADALDPQGRPVELRIHGATGAVLHSQAD</sequence>
<gene>
    <name evidence="3" type="ORF">ACFO3Q_03265</name>
</gene>
<evidence type="ECO:0000259" key="2">
    <source>
        <dbReference type="PROSITE" id="PS50206"/>
    </source>
</evidence>